<evidence type="ECO:0008006" key="3">
    <source>
        <dbReference type="Google" id="ProtNLM"/>
    </source>
</evidence>
<organism evidence="1 2">
    <name type="scientific">Hymenobacter tibetensis</name>
    <dbReference type="NCBI Taxonomy" id="497967"/>
    <lineage>
        <taxon>Bacteria</taxon>
        <taxon>Pseudomonadati</taxon>
        <taxon>Bacteroidota</taxon>
        <taxon>Cytophagia</taxon>
        <taxon>Cytophagales</taxon>
        <taxon>Hymenobacteraceae</taxon>
        <taxon>Hymenobacter</taxon>
    </lineage>
</organism>
<evidence type="ECO:0000313" key="2">
    <source>
        <dbReference type="Proteomes" id="UP000831113"/>
    </source>
</evidence>
<name>A0ABY4D4N4_9BACT</name>
<protein>
    <recommendedName>
        <fullName evidence="3">Peptidase A2 domain-containing protein</fullName>
    </recommendedName>
</protein>
<dbReference type="RefSeq" id="WP_243802379.1">
    <property type="nucleotide sequence ID" value="NZ_CP094669.1"/>
</dbReference>
<dbReference type="Proteomes" id="UP000831113">
    <property type="component" value="Chromosome"/>
</dbReference>
<accession>A0ABY4D4N4</accession>
<keyword evidence="2" id="KW-1185">Reference proteome</keyword>
<proteinExistence type="predicted"/>
<evidence type="ECO:0000313" key="1">
    <source>
        <dbReference type="EMBL" id="UOG76992.1"/>
    </source>
</evidence>
<sequence>MKLLFKILLSVLVLLLVSGIGGYFYMRKKFEPPLNQLVVTQLPATCTFAWHADSSAQPVVAHAAMLVPVRIPNCPRTCYMQFDTGAPYSVLYTEPLAALRTRYPATTQALLPAADAVKNFRFALGAGQVQAGSIRVLKMGVRDLPADESVPFVIGTLGSDILENRALVVDYATRQFRLSASVPESLARRAVFAPLDYTNRSVLLSMHLQGKDEQLFFDSGSSAFSLLTSQKEWKKMARPSAPVRTTAVNSWGKTLTSYTAPTAATVQVGTTAMPLRTVTYIEGMSMLQTLMMRFSGLGGMLGNEVFAERTIVLDVKGGRFGVVQ</sequence>
<reference evidence="1 2" key="1">
    <citation type="submission" date="2022-03" db="EMBL/GenBank/DDBJ databases">
        <title>Hymenobactersp. isolated from the air.</title>
        <authorList>
            <person name="Won M."/>
            <person name="Kwon S.-W."/>
        </authorList>
    </citation>
    <scope>NUCLEOTIDE SEQUENCE [LARGE SCALE GENOMIC DNA]</scope>
    <source>
        <strain evidence="1 2">KACC 21982</strain>
    </source>
</reference>
<dbReference type="EMBL" id="CP094669">
    <property type="protein sequence ID" value="UOG76992.1"/>
    <property type="molecule type" value="Genomic_DNA"/>
</dbReference>
<gene>
    <name evidence="1" type="ORF">MTX78_10405</name>
</gene>